<dbReference type="OrthoDB" id="517225at2"/>
<dbReference type="InterPro" id="IPR054335">
    <property type="entry name" value="DuOB_dom"/>
</dbReference>
<dbReference type="RefSeq" id="WP_126723547.1">
    <property type="nucleotide sequence ID" value="NZ_RYZH01000002.1"/>
</dbReference>
<dbReference type="AlphaFoldDB" id="A0A432MQ43"/>
<reference evidence="2 3" key="1">
    <citation type="submission" date="2018-12" db="EMBL/GenBank/DDBJ databases">
        <authorList>
            <person name="Toschakov S.V."/>
        </authorList>
    </citation>
    <scope>NUCLEOTIDE SEQUENCE [LARGE SCALE GENOMIC DNA]</scope>
    <source>
        <strain evidence="2 3">GM2012</strain>
    </source>
</reference>
<name>A0A432MQ43_9BACT</name>
<reference evidence="2 3" key="2">
    <citation type="submission" date="2019-01" db="EMBL/GenBank/DDBJ databases">
        <title>Tautonia sociabilis, a novel thermotolerant planctomycete of Isosphaeraceae family, isolated from a 4000 m deep subterranean habitat.</title>
        <authorList>
            <person name="Kovaleva O.L."/>
            <person name="Elcheninov A.G."/>
            <person name="Van Heerden E."/>
            <person name="Toshchakov S.V."/>
            <person name="Novikov A."/>
            <person name="Bonch-Osmolovskaya E.A."/>
            <person name="Kublanov I.V."/>
        </authorList>
    </citation>
    <scope>NUCLEOTIDE SEQUENCE [LARGE SCALE GENOMIC DNA]</scope>
    <source>
        <strain evidence="2 3">GM2012</strain>
    </source>
</reference>
<accession>A0A432MQ43</accession>
<evidence type="ECO:0000313" key="3">
    <source>
        <dbReference type="Proteomes" id="UP000280296"/>
    </source>
</evidence>
<dbReference type="EMBL" id="RYZH01000002">
    <property type="protein sequence ID" value="RUL89470.1"/>
    <property type="molecule type" value="Genomic_DNA"/>
</dbReference>
<proteinExistence type="predicted"/>
<dbReference type="Proteomes" id="UP000280296">
    <property type="component" value="Unassembled WGS sequence"/>
</dbReference>
<sequence>MNDVVTIVCLANSRKPPSGRCIAGKEGTGGCSAKWVRPISIRPTHEISEEERRFEDGTTPQLLDLITIPIIAPTPVGHQTENVLIDAQYYWEKVGASTWDELGSLLDHPPTLWANGNSTFHGSHDRVGATAAASLRSSLLLIQPDDLRIRVSGESQYAGPPRRRVRAMFNYNGDYYSLIVTDPVAEQALLAMPDADYTVPDAYLTISLSEPHSDGDCYKLVAAVLARQPL</sequence>
<feature type="domain" description="Dual OB-containing" evidence="1">
    <location>
        <begin position="6"/>
        <end position="224"/>
    </location>
</feature>
<keyword evidence="3" id="KW-1185">Reference proteome</keyword>
<protein>
    <recommendedName>
        <fullName evidence="1">Dual OB-containing domain-containing protein</fullName>
    </recommendedName>
</protein>
<evidence type="ECO:0000259" key="1">
    <source>
        <dbReference type="Pfam" id="PF22557"/>
    </source>
</evidence>
<comment type="caution">
    <text evidence="2">The sequence shown here is derived from an EMBL/GenBank/DDBJ whole genome shotgun (WGS) entry which is preliminary data.</text>
</comment>
<dbReference type="Pfam" id="PF22557">
    <property type="entry name" value="DuOB"/>
    <property type="match status" value="1"/>
</dbReference>
<organism evidence="2 3">
    <name type="scientific">Tautonia sociabilis</name>
    <dbReference type="NCBI Taxonomy" id="2080755"/>
    <lineage>
        <taxon>Bacteria</taxon>
        <taxon>Pseudomonadati</taxon>
        <taxon>Planctomycetota</taxon>
        <taxon>Planctomycetia</taxon>
        <taxon>Isosphaerales</taxon>
        <taxon>Isosphaeraceae</taxon>
        <taxon>Tautonia</taxon>
    </lineage>
</organism>
<gene>
    <name evidence="2" type="ORF">TsocGM_01470</name>
</gene>
<evidence type="ECO:0000313" key="2">
    <source>
        <dbReference type="EMBL" id="RUL89470.1"/>
    </source>
</evidence>